<evidence type="ECO:0000256" key="7">
    <source>
        <dbReference type="PIRSR" id="PIRSR000454-1"/>
    </source>
</evidence>
<dbReference type="InterPro" id="IPR036291">
    <property type="entry name" value="NAD(P)-bd_dom_sf"/>
</dbReference>
<dbReference type="GO" id="GO:0004316">
    <property type="term" value="F:3-oxoacyl-[acyl-carrier-protein] reductase (NADPH) activity"/>
    <property type="evidence" value="ECO:0007669"/>
    <property type="project" value="InterPro"/>
</dbReference>
<dbReference type="Pfam" id="PF18314">
    <property type="entry name" value="FAS_I_H"/>
    <property type="match status" value="1"/>
</dbReference>
<gene>
    <name evidence="12" type="primary">apf5</name>
    <name evidence="12" type="ORF">LCER1_G008203</name>
</gene>
<evidence type="ECO:0000256" key="3">
    <source>
        <dbReference type="ARBA" id="ARBA00022450"/>
    </source>
</evidence>
<dbReference type="InterPro" id="IPR016039">
    <property type="entry name" value="Thiolase-like"/>
</dbReference>
<dbReference type="GO" id="GO:0004315">
    <property type="term" value="F:3-oxoacyl-[acyl-carrier-protein] synthase activity"/>
    <property type="evidence" value="ECO:0007669"/>
    <property type="project" value="UniProtKB-EC"/>
</dbReference>
<dbReference type="GO" id="GO:0005835">
    <property type="term" value="C:fatty acid synthase complex"/>
    <property type="evidence" value="ECO:0007669"/>
    <property type="project" value="InterPro"/>
</dbReference>
<dbReference type="Proteomes" id="UP000481288">
    <property type="component" value="Unassembled WGS sequence"/>
</dbReference>
<dbReference type="Pfam" id="PF00109">
    <property type="entry name" value="ketoacyl-synt"/>
    <property type="match status" value="1"/>
</dbReference>
<feature type="region of interest" description="Disordered" evidence="10">
    <location>
        <begin position="1201"/>
        <end position="1226"/>
    </location>
</feature>
<dbReference type="InterPro" id="IPR014031">
    <property type="entry name" value="Ketoacyl_synth_C"/>
</dbReference>
<sequence length="1577" mass="175468">MHSDLEAELSYILLIELLAIETQDYLLGELKVERTIEIGPGNTLTNMMKRTRDLKYRAHDAALGLSRKFLSSGSPDIYYDIEGSSPEFENILSVVNNPPVEPAIQPLVRLPQTMVLELPDEKITVSDIIIPLVAFKLKKDVKTIETNKSIKQLAGGRSSIANELVGDFEVEFPKQLPNNAEELSLDDLCDGIQSTYNGKLGKITTLLAAKMISSKFPGRFDITKVREHLKLKWGLLPGRQDTVMLLAITKQPTSRILNVEDAKDFLDGVATEYSQQGGFQQQLRDVSQSVSTPAEFDSQALMNLNRQQSAMLKDITEALSPYLQNGPPEQNTQETRLGSDEVAELDLWRNEHGEAYTQGIKPMFSLGKVRQYDSFWNWNSQDIVLLCGRIQEEPETDTKQWVEIEELIQCIMNRICVRSLAHLRYLRNTQQFGPIMNHLYEISSKLTNVNPAFVDRSIDFAPMTIINSTGAISFKEIVRTRKTPDYPPRHELRFAIHSFSRGKWEQSKGLTEQLLKDLGTSRHTGFTFAGTNVLITGAGRNSIAIEILKNLLLGGARVIVTTSSYSPEITQMYQEIYAHCGASGAVLKVLPFNQGSYQDIRALSQYIQDDDAWDLDFVVPFAAVSEIGRDLEEIDSKSEIAHRLMLTNLLRLLGAVARGKRMKGIITRPAQVILPLSPNHGLMGNDGLYSESKRALETLFGKWSSESWHDYLSLCGVNIGWTRGTGLMNDNDLVSEGVEAMGIDTFSSTQMASYLVTLMGGGTRMDCQTVPLMADFGGGLGMIEDFKSRFGKLRGDIYANADSVRALYQEKLIEDAMACKSLPSREPKTIKYRANTNLFFPDLPDYDRVILPLATDLHGMVDLSRAVVVTGFSEVGPIGSSRTRWDMEVDGDLSLNASIEMAWMMGFIKHHQGRLKNGSEYSGWIDTDTLEPIEDINVKVRYMRNILEHSGIRLIEPEVCDKLYDPERKLTMQEVVLQKDLAPFQATPEVAQDFHNQHHDLVKIVILSPDLCTIQLRAGATIWVTKATKFSRTVAGQIPTGWSAKRYGITDEIIEQVDTVTIFGLVCTVEALLLSGITDPYELYKYIHVTDIGNCIGSGLGGSSSLRAMYKDILLEKSVQGDILQETFINTTGAWINMLLMSSSGPIKTPVGACATSLESLDTAYEMIVGGNAKVCLVGGVEDFSEEASYGFASMKATNDSTDELAAGRSPREMSRPMASSRSGFVESQGGGVQVVTSGKLALEMGLPIFGIIAMSSMAGDKTGRSVPAPGRGILSTARERQHPSGIPSRLLNINYRKRSLMVRKEQIHENLRDNLQSVEDEVSRLKQQFPETFDAEAYRAEQVQFFKSDASKQDADACFSLGNQFWKNETQISPMRGSLATWNLTIDDLTVASLHGTSTNKGDTNETAVIQAQMMHLNRQEGNLLFCVCQKWLTGHSKGAAGAWMVNGSLQMLNSGTIPGNRNLDNVDGSLRDHSHLMFPNQSFKPKEMNAVSVTSFGFGQKGAQTILVHPRRLFATIGKDEYETYRKKRDVRCKKASQHWSDSMMRENMLKVKVDPPYSVFRETATLLDPTIRFH</sequence>
<feature type="domain" description="Ketosynthase family 3 (KS3)" evidence="11">
    <location>
        <begin position="969"/>
        <end position="1511"/>
    </location>
</feature>
<dbReference type="Gene3D" id="3.40.47.10">
    <property type="match status" value="2"/>
</dbReference>
<dbReference type="Gene3D" id="3.40.50.720">
    <property type="entry name" value="NAD(P)-binding Rossmann-like Domain"/>
    <property type="match status" value="2"/>
</dbReference>
<evidence type="ECO:0000256" key="4">
    <source>
        <dbReference type="ARBA" id="ARBA00022553"/>
    </source>
</evidence>
<dbReference type="GO" id="GO:0008897">
    <property type="term" value="F:holo-[acyl-carrier-protein] synthase activity"/>
    <property type="evidence" value="ECO:0007669"/>
    <property type="project" value="InterPro"/>
</dbReference>
<dbReference type="PANTHER" id="PTHR10982">
    <property type="entry name" value="MALONYL COA-ACYL CARRIER PROTEIN TRANSACYLASE"/>
    <property type="match status" value="1"/>
</dbReference>
<dbReference type="GO" id="GO:0004312">
    <property type="term" value="F:fatty acid synthase activity"/>
    <property type="evidence" value="ECO:0007669"/>
    <property type="project" value="InterPro"/>
</dbReference>
<feature type="coiled-coil region" evidence="9">
    <location>
        <begin position="1302"/>
        <end position="1329"/>
    </location>
</feature>
<keyword evidence="5 6" id="KW-0808">Transferase</keyword>
<dbReference type="EMBL" id="QGMG01001268">
    <property type="protein sequence ID" value="TVY50170.1"/>
    <property type="molecule type" value="Genomic_DNA"/>
</dbReference>
<feature type="modified residue" description="O-(pantetheine 4'-phosphoryl)serine" evidence="8">
    <location>
        <position position="158"/>
    </location>
</feature>
<dbReference type="InterPro" id="IPR047224">
    <property type="entry name" value="FAS_alpha_su_C"/>
</dbReference>
<dbReference type="InterPro" id="IPR020841">
    <property type="entry name" value="PKS_Beta-ketoAc_synthase_dom"/>
</dbReference>
<dbReference type="PROSITE" id="PS00606">
    <property type="entry name" value="KS3_1"/>
    <property type="match status" value="1"/>
</dbReference>
<evidence type="ECO:0000256" key="9">
    <source>
        <dbReference type="SAM" id="Coils"/>
    </source>
</evidence>
<feature type="active site" description="For beta-ketoacyl synthase activity" evidence="7">
    <location>
        <position position="1154"/>
    </location>
</feature>
<dbReference type="CDD" id="cd00828">
    <property type="entry name" value="elong_cond_enzymes"/>
    <property type="match status" value="1"/>
</dbReference>
<accession>A0A7D8YHP2</accession>
<evidence type="ECO:0000256" key="8">
    <source>
        <dbReference type="PIRSR" id="PIRSR000454-4"/>
    </source>
</evidence>
<dbReference type="SUPFAM" id="SSF51735">
    <property type="entry name" value="NAD(P)-binding Rossmann-fold domains"/>
    <property type="match status" value="1"/>
</dbReference>
<dbReference type="InterPro" id="IPR041550">
    <property type="entry name" value="FASI_helical"/>
</dbReference>
<dbReference type="InterPro" id="IPR014030">
    <property type="entry name" value="Ketoacyl_synth_N"/>
</dbReference>
<dbReference type="OrthoDB" id="4251012at2759"/>
<dbReference type="Pfam" id="PF18325">
    <property type="entry name" value="Fas_alpha_ACP"/>
    <property type="match status" value="1"/>
</dbReference>
<dbReference type="PANTHER" id="PTHR10982:SF21">
    <property type="entry name" value="FATTY ACID SYNTHASE SUBUNIT BETA"/>
    <property type="match status" value="1"/>
</dbReference>
<dbReference type="Gene3D" id="3.30.70.2490">
    <property type="match status" value="1"/>
</dbReference>
<name>A0A7D8YHP2_9HELO</name>
<keyword evidence="13" id="KW-1185">Reference proteome</keyword>
<dbReference type="CDD" id="cd08950">
    <property type="entry name" value="KR_fFAS_SDR_c_like"/>
    <property type="match status" value="1"/>
</dbReference>
<reference evidence="12 13" key="1">
    <citation type="submission" date="2018-05" db="EMBL/GenBank/DDBJ databases">
        <title>Whole genome sequencing for identification of molecular markers to develop diagnostic detection tools for the regulated plant pathogen Lachnellula willkommii.</title>
        <authorList>
            <person name="Giroux E."/>
            <person name="Bilodeau G."/>
        </authorList>
    </citation>
    <scope>NUCLEOTIDE SEQUENCE [LARGE SCALE GENOMIC DNA]</scope>
    <source>
        <strain evidence="12 13">CBS 625.97</strain>
    </source>
</reference>
<evidence type="ECO:0000256" key="10">
    <source>
        <dbReference type="SAM" id="MobiDB-lite"/>
    </source>
</evidence>
<evidence type="ECO:0000256" key="5">
    <source>
        <dbReference type="ARBA" id="ARBA00022679"/>
    </source>
</evidence>
<evidence type="ECO:0000256" key="2">
    <source>
        <dbReference type="ARBA" id="ARBA00013191"/>
    </source>
</evidence>
<dbReference type="GO" id="GO:0042759">
    <property type="term" value="P:long-chain fatty acid biosynthetic process"/>
    <property type="evidence" value="ECO:0007669"/>
    <property type="project" value="UniProtKB-UniRule"/>
</dbReference>
<dbReference type="InterPro" id="IPR050830">
    <property type="entry name" value="Fungal_FAS"/>
</dbReference>
<dbReference type="SUPFAM" id="SSF53901">
    <property type="entry name" value="Thiolase-like"/>
    <property type="match status" value="2"/>
</dbReference>
<protein>
    <recommendedName>
        <fullName evidence="2">beta-ketoacyl-[acyl-carrier-protein] synthase I</fullName>
        <ecNumber evidence="2">2.3.1.41</ecNumber>
    </recommendedName>
</protein>
<evidence type="ECO:0000256" key="6">
    <source>
        <dbReference type="PIRNR" id="PIRNR000454"/>
    </source>
</evidence>
<dbReference type="InterPro" id="IPR040899">
    <property type="entry name" value="Fas_alpha_ACP"/>
</dbReference>
<evidence type="ECO:0000256" key="1">
    <source>
        <dbReference type="ARBA" id="ARBA00007485"/>
    </source>
</evidence>
<keyword evidence="9" id="KW-0175">Coiled coil</keyword>
<keyword evidence="3 6" id="KW-0596">Phosphopantetheine</keyword>
<dbReference type="InterPro" id="IPR026025">
    <property type="entry name" value="FAS_alpha_yeast"/>
</dbReference>
<dbReference type="Gene3D" id="6.10.140.1410">
    <property type="match status" value="1"/>
</dbReference>
<proteinExistence type="inferred from homology"/>
<keyword evidence="4" id="KW-0597">Phosphoprotein</keyword>
<dbReference type="PROSITE" id="PS52004">
    <property type="entry name" value="KS3_2"/>
    <property type="match status" value="1"/>
</dbReference>
<evidence type="ECO:0000259" key="11">
    <source>
        <dbReference type="PROSITE" id="PS52004"/>
    </source>
</evidence>
<dbReference type="Gene3D" id="3.90.25.70">
    <property type="match status" value="1"/>
</dbReference>
<comment type="caution">
    <text evidence="12">The sequence shown here is derived from an EMBL/GenBank/DDBJ whole genome shotgun (WGS) entry which is preliminary data.</text>
</comment>
<evidence type="ECO:0000313" key="13">
    <source>
        <dbReference type="Proteomes" id="UP000481288"/>
    </source>
</evidence>
<evidence type="ECO:0000313" key="12">
    <source>
        <dbReference type="EMBL" id="TVY50170.1"/>
    </source>
</evidence>
<dbReference type="GO" id="GO:0044550">
    <property type="term" value="P:secondary metabolite biosynthetic process"/>
    <property type="evidence" value="ECO:0007669"/>
    <property type="project" value="UniProtKB-ARBA"/>
</dbReference>
<comment type="similarity">
    <text evidence="1 6">Belongs to the thiolase-like superfamily. Fungal fatty acid synthetase subunit alpha family.</text>
</comment>
<dbReference type="PIRSF" id="PIRSF000454">
    <property type="entry name" value="FAS_yeast_alpha"/>
    <property type="match status" value="1"/>
</dbReference>
<organism evidence="12 13">
    <name type="scientific">Lachnellula cervina</name>
    <dbReference type="NCBI Taxonomy" id="1316786"/>
    <lineage>
        <taxon>Eukaryota</taxon>
        <taxon>Fungi</taxon>
        <taxon>Dikarya</taxon>
        <taxon>Ascomycota</taxon>
        <taxon>Pezizomycotina</taxon>
        <taxon>Leotiomycetes</taxon>
        <taxon>Helotiales</taxon>
        <taxon>Lachnaceae</taxon>
        <taxon>Lachnellula</taxon>
    </lineage>
</organism>
<dbReference type="Pfam" id="PF02801">
    <property type="entry name" value="Ketoacyl-synt_C"/>
    <property type="match status" value="1"/>
</dbReference>
<dbReference type="InterPro" id="IPR018201">
    <property type="entry name" value="Ketoacyl_synth_AS"/>
</dbReference>
<dbReference type="EC" id="2.3.1.41" evidence="2"/>